<feature type="compositionally biased region" description="Acidic residues" evidence="1">
    <location>
        <begin position="734"/>
        <end position="747"/>
    </location>
</feature>
<dbReference type="EMBL" id="ML975267">
    <property type="protein sequence ID" value="KAF1836976.1"/>
    <property type="molecule type" value="Genomic_DNA"/>
</dbReference>
<dbReference type="AlphaFoldDB" id="A0A6A5KPD1"/>
<feature type="region of interest" description="Disordered" evidence="1">
    <location>
        <begin position="455"/>
        <end position="752"/>
    </location>
</feature>
<gene>
    <name evidence="2" type="ORF">BDW02DRAFT_492543</name>
</gene>
<protein>
    <recommendedName>
        <fullName evidence="4">Myb-like domain-containing protein</fullName>
    </recommendedName>
</protein>
<feature type="region of interest" description="Disordered" evidence="1">
    <location>
        <begin position="1"/>
        <end position="83"/>
    </location>
</feature>
<evidence type="ECO:0000313" key="3">
    <source>
        <dbReference type="Proteomes" id="UP000800040"/>
    </source>
</evidence>
<evidence type="ECO:0000313" key="2">
    <source>
        <dbReference type="EMBL" id="KAF1836976.1"/>
    </source>
</evidence>
<feature type="compositionally biased region" description="Polar residues" evidence="1">
    <location>
        <begin position="61"/>
        <end position="77"/>
    </location>
</feature>
<feature type="compositionally biased region" description="Polar residues" evidence="1">
    <location>
        <begin position="656"/>
        <end position="673"/>
    </location>
</feature>
<feature type="compositionally biased region" description="Acidic residues" evidence="1">
    <location>
        <begin position="686"/>
        <end position="695"/>
    </location>
</feature>
<dbReference type="OrthoDB" id="5398572at2759"/>
<keyword evidence="3" id="KW-1185">Reference proteome</keyword>
<dbReference type="InterPro" id="IPR009057">
    <property type="entry name" value="Homeodomain-like_sf"/>
</dbReference>
<dbReference type="SUPFAM" id="SSF46689">
    <property type="entry name" value="Homeodomain-like"/>
    <property type="match status" value="1"/>
</dbReference>
<feature type="compositionally biased region" description="Basic and acidic residues" evidence="1">
    <location>
        <begin position="573"/>
        <end position="587"/>
    </location>
</feature>
<evidence type="ECO:0000256" key="1">
    <source>
        <dbReference type="SAM" id="MobiDB-lite"/>
    </source>
</evidence>
<feature type="compositionally biased region" description="Low complexity" evidence="1">
    <location>
        <begin position="617"/>
        <end position="626"/>
    </location>
</feature>
<feature type="compositionally biased region" description="Basic and acidic residues" evidence="1">
    <location>
        <begin position="505"/>
        <end position="518"/>
    </location>
</feature>
<accession>A0A6A5KPD1</accession>
<organism evidence="2 3">
    <name type="scientific">Decorospora gaudefroyi</name>
    <dbReference type="NCBI Taxonomy" id="184978"/>
    <lineage>
        <taxon>Eukaryota</taxon>
        <taxon>Fungi</taxon>
        <taxon>Dikarya</taxon>
        <taxon>Ascomycota</taxon>
        <taxon>Pezizomycotina</taxon>
        <taxon>Dothideomycetes</taxon>
        <taxon>Pleosporomycetidae</taxon>
        <taxon>Pleosporales</taxon>
        <taxon>Pleosporineae</taxon>
        <taxon>Pleosporaceae</taxon>
        <taxon>Decorospora</taxon>
    </lineage>
</organism>
<dbReference type="CDD" id="cd11660">
    <property type="entry name" value="SANT_TRF"/>
    <property type="match status" value="1"/>
</dbReference>
<name>A0A6A5KPD1_9PLEO</name>
<sequence>MADRSRVRSTSRRKTPNPQPLPKVVPSQGRASRRGLRSASREVEESIGVVKPAGRNARQAALSTVTDDSENEGQTTRITKRNPAKEALGDLTTVEEMDTQVALEDEDDEDAPGTPTRAQFEAPVSFRSPDAASEMSGTTAISSFSMVEAEFLEPRFILRHLAKLCDSTQEFLEHVAPDTGGMEVDSQNIQEMQKPGSDYAMEYEDFDDELKVHLKHFKTAEISYIHVRALHRTLFGANGDATASRTGLDLILYLTNLLLFAKHMLHSDRNGRDIWDALRELDITFPAQFMSSLVLGATPTATGESALLEDTFSLALELRTQLVILALNDPLGSTSFDPEEVLNETFLRSESSQAADGSLTRGWNMLALGGDDSSLPRKFHARVTERLNNIRQFFLRDEDSLKRGGLVDVERLVANFPWEPMVLRILHWVRLRHRELRAAIQGVGGADTIADNVKQAHKDPQPIVEQSRAPGQSQRRKRTSFGRHRQRGGRKSNPTAPLDAPALRALDELKQRERDSGVHLEGNTVLPDKDELENLPQPVSEGQDEPPIPTNQQDNQHPPSEDNEQQPDEQPEEQLRDPPEDKLEERSGGQPFVEPQIEDVEEQIEEPGVSGPPQSTAALLKALKAAPSPQKENRPVSIFDRQSTARRIEFGDGFDETQSTAGPSSKANGKQPAQPSPRKRPRVTGDEESDSEAFESVDRVPARVAKKVRINPTASSAPTSHQPPPRPTNRTQDAEQEESVSETEAPEMTEAFPPSSYRAQARLAKLNTIPTASQNDILSRGREAWAPEEEDAFVEYMRIYPCRWSIILQHDSRERLPRLQRRTQVNLKDKARNMAVNMVKSGTGLRPGFEFIAKPSNKDGVKLMAAGWIMQDDGEWVRANSRNNG</sequence>
<dbReference type="Proteomes" id="UP000800040">
    <property type="component" value="Unassembled WGS sequence"/>
</dbReference>
<proteinExistence type="predicted"/>
<feature type="compositionally biased region" description="Acidic residues" evidence="1">
    <location>
        <begin position="561"/>
        <end position="572"/>
    </location>
</feature>
<evidence type="ECO:0008006" key="4">
    <source>
        <dbReference type="Google" id="ProtNLM"/>
    </source>
</evidence>
<dbReference type="Gene3D" id="1.10.10.60">
    <property type="entry name" value="Homeodomain-like"/>
    <property type="match status" value="1"/>
</dbReference>
<feature type="compositionally biased region" description="Acidic residues" evidence="1">
    <location>
        <begin position="596"/>
        <end position="605"/>
    </location>
</feature>
<reference evidence="2" key="1">
    <citation type="submission" date="2020-01" db="EMBL/GenBank/DDBJ databases">
        <authorList>
            <consortium name="DOE Joint Genome Institute"/>
            <person name="Haridas S."/>
            <person name="Albert R."/>
            <person name="Binder M."/>
            <person name="Bloem J."/>
            <person name="Labutti K."/>
            <person name="Salamov A."/>
            <person name="Andreopoulos B."/>
            <person name="Baker S.E."/>
            <person name="Barry K."/>
            <person name="Bills G."/>
            <person name="Bluhm B.H."/>
            <person name="Cannon C."/>
            <person name="Castanera R."/>
            <person name="Culley D.E."/>
            <person name="Daum C."/>
            <person name="Ezra D."/>
            <person name="Gonzalez J.B."/>
            <person name="Henrissat B."/>
            <person name="Kuo A."/>
            <person name="Liang C."/>
            <person name="Lipzen A."/>
            <person name="Lutzoni F."/>
            <person name="Magnuson J."/>
            <person name="Mondo S."/>
            <person name="Nolan M."/>
            <person name="Ohm R."/>
            <person name="Pangilinan J."/>
            <person name="Park H.-J."/>
            <person name="Ramirez L."/>
            <person name="Alfaro M."/>
            <person name="Sun H."/>
            <person name="Tritt A."/>
            <person name="Yoshinaga Y."/>
            <person name="Zwiers L.-H."/>
            <person name="Turgeon B.G."/>
            <person name="Goodwin S.B."/>
            <person name="Spatafora J.W."/>
            <person name="Crous P.W."/>
            <person name="Grigoriev I.V."/>
        </authorList>
    </citation>
    <scope>NUCLEOTIDE SEQUENCE</scope>
    <source>
        <strain evidence="2">P77</strain>
    </source>
</reference>
<feature type="compositionally biased region" description="Basic residues" evidence="1">
    <location>
        <begin position="474"/>
        <end position="490"/>
    </location>
</feature>